<dbReference type="HOGENOM" id="CLU_755088_0_0_1"/>
<dbReference type="Pfam" id="PF13424">
    <property type="entry name" value="TPR_12"/>
    <property type="match status" value="2"/>
</dbReference>
<evidence type="ECO:0000256" key="1">
    <source>
        <dbReference type="ARBA" id="ARBA00022737"/>
    </source>
</evidence>
<evidence type="ECO:0000313" key="3">
    <source>
        <dbReference type="EMBL" id="EDV29161.1"/>
    </source>
</evidence>
<dbReference type="AlphaFoldDB" id="B3RK95"/>
<organism evidence="3 4">
    <name type="scientific">Trichoplax adhaerens</name>
    <name type="common">Trichoplax reptans</name>
    <dbReference type="NCBI Taxonomy" id="10228"/>
    <lineage>
        <taxon>Eukaryota</taxon>
        <taxon>Metazoa</taxon>
        <taxon>Placozoa</taxon>
        <taxon>Uniplacotomia</taxon>
        <taxon>Trichoplacea</taxon>
        <taxon>Trichoplacidae</taxon>
        <taxon>Trichoplax</taxon>
    </lineage>
</organism>
<keyword evidence="2" id="KW-0802">TPR repeat</keyword>
<dbReference type="GeneID" id="6750304"/>
<dbReference type="KEGG" id="tad:TRIADDRAFT_52762"/>
<evidence type="ECO:0000256" key="2">
    <source>
        <dbReference type="ARBA" id="ARBA00022803"/>
    </source>
</evidence>
<dbReference type="PANTHER" id="PTHR45641">
    <property type="entry name" value="TETRATRICOPEPTIDE REPEAT PROTEIN (AFU_ORTHOLOGUE AFUA_6G03870)"/>
    <property type="match status" value="1"/>
</dbReference>
<evidence type="ECO:0000313" key="4">
    <source>
        <dbReference type="Proteomes" id="UP000009022"/>
    </source>
</evidence>
<dbReference type="RefSeq" id="XP_002108363.1">
    <property type="nucleotide sequence ID" value="XM_002108327.1"/>
</dbReference>
<dbReference type="Gene3D" id="1.25.40.10">
    <property type="entry name" value="Tetratricopeptide repeat domain"/>
    <property type="match status" value="2"/>
</dbReference>
<dbReference type="STRING" id="10228.B3RK95"/>
<dbReference type="Pfam" id="PF13181">
    <property type="entry name" value="TPR_8"/>
    <property type="match status" value="1"/>
</dbReference>
<proteinExistence type="predicted"/>
<dbReference type="Proteomes" id="UP000009022">
    <property type="component" value="Unassembled WGS sequence"/>
</dbReference>
<keyword evidence="4" id="KW-1185">Reference proteome</keyword>
<gene>
    <name evidence="3" type="ORF">TRIADDRAFT_52762</name>
</gene>
<dbReference type="InterPro" id="IPR011990">
    <property type="entry name" value="TPR-like_helical_dom_sf"/>
</dbReference>
<keyword evidence="1" id="KW-0677">Repeat</keyword>
<dbReference type="OrthoDB" id="7103806at2759"/>
<dbReference type="SMART" id="SM00028">
    <property type="entry name" value="TPR"/>
    <property type="match status" value="5"/>
</dbReference>
<name>B3RK95_TRIAD</name>
<dbReference type="CTD" id="6750304"/>
<sequence>MHAIKRLLDIFNRKSKSTEQDTSNLIDDSILAQQAQLLYEDDLKSGEERLAPNIEEMVVLSHISFDYEKLCDIYLRVSYMHIQRKEFTKADQWCSKAYEWANTYNVLNNLTLTRCIKRRGDIKRLEGDLSRALENYSQSLEVKNKAYDIDNEETINSARIIGHIYYLQGKYDKALAQYSMIIENRSLWLKNERDEIITKDFASAGFACIKLGKFSSALENFQRSLHLSLMIDREDLAAVSYNHIASTYDDQGEYSKAIDSYNELLISSKLDDNHPIFGETYNNMAIVHCHQGNFDQASTLISKALEISLPKLDKHHPHIALVKKNLALIVSYQQSQDHSANKSSDIAIHDLAKILQNNPENYRTSLQ</sequence>
<dbReference type="EMBL" id="DS985241">
    <property type="protein sequence ID" value="EDV29161.1"/>
    <property type="molecule type" value="Genomic_DNA"/>
</dbReference>
<dbReference type="InterPro" id="IPR019734">
    <property type="entry name" value="TPR_rpt"/>
</dbReference>
<dbReference type="PANTHER" id="PTHR45641:SF1">
    <property type="entry name" value="AAA+ ATPASE DOMAIN-CONTAINING PROTEIN"/>
    <property type="match status" value="1"/>
</dbReference>
<dbReference type="PhylomeDB" id="B3RK95"/>
<reference evidence="3 4" key="1">
    <citation type="journal article" date="2008" name="Nature">
        <title>The Trichoplax genome and the nature of placozoans.</title>
        <authorList>
            <person name="Srivastava M."/>
            <person name="Begovic E."/>
            <person name="Chapman J."/>
            <person name="Putnam N.H."/>
            <person name="Hellsten U."/>
            <person name="Kawashima T."/>
            <person name="Kuo A."/>
            <person name="Mitros T."/>
            <person name="Salamov A."/>
            <person name="Carpenter M.L."/>
            <person name="Signorovitch A.Y."/>
            <person name="Moreno M.A."/>
            <person name="Kamm K."/>
            <person name="Grimwood J."/>
            <person name="Schmutz J."/>
            <person name="Shapiro H."/>
            <person name="Grigoriev I.V."/>
            <person name="Buss L.W."/>
            <person name="Schierwater B."/>
            <person name="Dellaporta S.L."/>
            <person name="Rokhsar D.S."/>
        </authorList>
    </citation>
    <scope>NUCLEOTIDE SEQUENCE [LARGE SCALE GENOMIC DNA]</scope>
    <source>
        <strain evidence="3 4">Grell-BS-1999</strain>
    </source>
</reference>
<dbReference type="eggNOG" id="KOG1840">
    <property type="taxonomic scope" value="Eukaryota"/>
</dbReference>
<accession>B3RK95</accession>
<dbReference type="SUPFAM" id="SSF48452">
    <property type="entry name" value="TPR-like"/>
    <property type="match status" value="2"/>
</dbReference>
<protein>
    <submittedName>
        <fullName evidence="3">Uncharacterized protein</fullName>
    </submittedName>
</protein>
<dbReference type="InParanoid" id="B3RK95"/>